<gene>
    <name evidence="1" type="ORF">ERS007739_04331</name>
</gene>
<dbReference type="Proteomes" id="UP000039021">
    <property type="component" value="Unassembled WGS sequence"/>
</dbReference>
<dbReference type="AlphaFoldDB" id="A0A916LF69"/>
<protein>
    <submittedName>
        <fullName evidence="1">Uncharacterized protein</fullName>
    </submittedName>
</protein>
<comment type="caution">
    <text evidence="1">The sequence shown here is derived from an EMBL/GenBank/DDBJ whole genome shotgun (WGS) entry which is preliminary data.</text>
</comment>
<evidence type="ECO:0000313" key="2">
    <source>
        <dbReference type="Proteomes" id="UP000039021"/>
    </source>
</evidence>
<evidence type="ECO:0000313" key="1">
    <source>
        <dbReference type="EMBL" id="CPA04035.1"/>
    </source>
</evidence>
<sequence length="66" mass="7123">MGVSIDASALFSFCSSRTSDLKIRNDLPNERAASGSFLAPNNTITTTARIAQCHGLRLPTLITSRR</sequence>
<dbReference type="EMBL" id="CSBK01002634">
    <property type="protein sequence ID" value="CPA04035.1"/>
    <property type="molecule type" value="Genomic_DNA"/>
</dbReference>
<accession>A0A916LF69</accession>
<reference evidence="2" key="1">
    <citation type="submission" date="2015-03" db="EMBL/GenBank/DDBJ databases">
        <authorList>
            <consortium name="Pathogen Informatics"/>
        </authorList>
    </citation>
    <scope>NUCLEOTIDE SEQUENCE [LARGE SCALE GENOMIC DNA]</scope>
    <source>
        <strain evidence="2">N09902308</strain>
    </source>
</reference>
<proteinExistence type="predicted"/>
<name>A0A916LF69_MYCTX</name>
<organism evidence="1 2">
    <name type="scientific">Mycobacterium tuberculosis</name>
    <dbReference type="NCBI Taxonomy" id="1773"/>
    <lineage>
        <taxon>Bacteria</taxon>
        <taxon>Bacillati</taxon>
        <taxon>Actinomycetota</taxon>
        <taxon>Actinomycetes</taxon>
        <taxon>Mycobacteriales</taxon>
        <taxon>Mycobacteriaceae</taxon>
        <taxon>Mycobacterium</taxon>
        <taxon>Mycobacterium tuberculosis complex</taxon>
    </lineage>
</organism>